<sequence>MKQVGKYKLYSMDEALDKHFGAIGTPERDEHERRVADAVHAYHIGEAIKRARLEQNLTQEQLGERVGVQKAQISRIERGYSITIPTMRRVFKALGFTTASLELGGALGKIPLW</sequence>
<evidence type="ECO:0000256" key="1">
    <source>
        <dbReference type="ARBA" id="ARBA00023125"/>
    </source>
</evidence>
<dbReference type="CDD" id="cd00093">
    <property type="entry name" value="HTH_XRE"/>
    <property type="match status" value="1"/>
</dbReference>
<dbReference type="SUPFAM" id="SSF47413">
    <property type="entry name" value="lambda repressor-like DNA-binding domains"/>
    <property type="match status" value="1"/>
</dbReference>
<dbReference type="RefSeq" id="WP_111898595.1">
    <property type="nucleotide sequence ID" value="NZ_CP033459.1"/>
</dbReference>
<proteinExistence type="predicted"/>
<dbReference type="InterPro" id="IPR001387">
    <property type="entry name" value="Cro/C1-type_HTH"/>
</dbReference>
<protein>
    <submittedName>
        <fullName evidence="3">XRE family transcriptional regulator</fullName>
    </submittedName>
</protein>
<keyword evidence="1" id="KW-0238">DNA-binding</keyword>
<evidence type="ECO:0000259" key="2">
    <source>
        <dbReference type="PROSITE" id="PS50943"/>
    </source>
</evidence>
<dbReference type="AlphaFoldDB" id="A0A5P8E5C7"/>
<accession>A0A5P8E5C7</accession>
<dbReference type="KEGG" id="alq:C7Y71_003225"/>
<dbReference type="PANTHER" id="PTHR46797">
    <property type="entry name" value="HTH-TYPE TRANSCRIPTIONAL REGULATOR"/>
    <property type="match status" value="1"/>
</dbReference>
<evidence type="ECO:0000313" key="3">
    <source>
        <dbReference type="EMBL" id="QFQ12110.1"/>
    </source>
</evidence>
<organism evidence="3 4">
    <name type="scientific">Pseudoprevotella muciniphila</name>
    <dbReference type="NCBI Taxonomy" id="2133944"/>
    <lineage>
        <taxon>Bacteria</taxon>
        <taxon>Pseudomonadati</taxon>
        <taxon>Bacteroidota</taxon>
        <taxon>Bacteroidia</taxon>
        <taxon>Bacteroidales</taxon>
        <taxon>Prevotellaceae</taxon>
        <taxon>Pseudoprevotella</taxon>
    </lineage>
</organism>
<dbReference type="GO" id="GO:0003700">
    <property type="term" value="F:DNA-binding transcription factor activity"/>
    <property type="evidence" value="ECO:0007669"/>
    <property type="project" value="TreeGrafter"/>
</dbReference>
<dbReference type="OrthoDB" id="1041855at2"/>
<dbReference type="SMART" id="SM00530">
    <property type="entry name" value="HTH_XRE"/>
    <property type="match status" value="1"/>
</dbReference>
<dbReference type="EMBL" id="CP033459">
    <property type="protein sequence ID" value="QFQ12110.1"/>
    <property type="molecule type" value="Genomic_DNA"/>
</dbReference>
<reference evidence="3 4" key="1">
    <citation type="submission" date="2018-11" db="EMBL/GenBank/DDBJ databases">
        <authorList>
            <person name="Na S.W."/>
            <person name="Baik M."/>
        </authorList>
    </citation>
    <scope>NUCLEOTIDE SEQUENCE [LARGE SCALE GENOMIC DNA]</scope>
    <source>
        <strain evidence="3 4">E39</strain>
    </source>
</reference>
<dbReference type="Gene3D" id="1.10.260.40">
    <property type="entry name" value="lambda repressor-like DNA-binding domains"/>
    <property type="match status" value="1"/>
</dbReference>
<dbReference type="InterPro" id="IPR010982">
    <property type="entry name" value="Lambda_DNA-bd_dom_sf"/>
</dbReference>
<dbReference type="PROSITE" id="PS50943">
    <property type="entry name" value="HTH_CROC1"/>
    <property type="match status" value="1"/>
</dbReference>
<name>A0A5P8E5C7_9BACT</name>
<dbReference type="Proteomes" id="UP000249375">
    <property type="component" value="Chromosome"/>
</dbReference>
<dbReference type="Pfam" id="PF01381">
    <property type="entry name" value="HTH_3"/>
    <property type="match status" value="1"/>
</dbReference>
<dbReference type="PANTHER" id="PTHR46797:SF1">
    <property type="entry name" value="METHYLPHOSPHONATE SYNTHASE"/>
    <property type="match status" value="1"/>
</dbReference>
<evidence type="ECO:0000313" key="4">
    <source>
        <dbReference type="Proteomes" id="UP000249375"/>
    </source>
</evidence>
<gene>
    <name evidence="3" type="ORF">C7Y71_003225</name>
</gene>
<dbReference type="GO" id="GO:0003677">
    <property type="term" value="F:DNA binding"/>
    <property type="evidence" value="ECO:0007669"/>
    <property type="project" value="UniProtKB-KW"/>
</dbReference>
<feature type="domain" description="HTH cro/C1-type" evidence="2">
    <location>
        <begin position="48"/>
        <end position="101"/>
    </location>
</feature>
<dbReference type="InterPro" id="IPR050807">
    <property type="entry name" value="TransReg_Diox_bact_type"/>
</dbReference>
<dbReference type="GO" id="GO:0005829">
    <property type="term" value="C:cytosol"/>
    <property type="evidence" value="ECO:0007669"/>
    <property type="project" value="TreeGrafter"/>
</dbReference>
<keyword evidence="4" id="KW-1185">Reference proteome</keyword>